<evidence type="ECO:0000256" key="3">
    <source>
        <dbReference type="ARBA" id="ARBA00013184"/>
    </source>
</evidence>
<keyword evidence="6 13" id="KW-0863">Zinc-finger</keyword>
<dbReference type="InterPro" id="IPR001965">
    <property type="entry name" value="Znf_PHD"/>
</dbReference>
<dbReference type="Gene3D" id="3.30.40.10">
    <property type="entry name" value="Zinc/RING finger domain, C3HC4 (zinc finger)"/>
    <property type="match status" value="1"/>
</dbReference>
<feature type="compositionally biased region" description="Basic and acidic residues" evidence="15">
    <location>
        <begin position="996"/>
        <end position="1012"/>
    </location>
</feature>
<evidence type="ECO:0000256" key="12">
    <source>
        <dbReference type="PIRSR" id="PIRSR602717-51"/>
    </source>
</evidence>
<dbReference type="PANTHER" id="PTHR10615:SF161">
    <property type="entry name" value="HISTONE ACETYLTRANSFERASE KAT7"/>
    <property type="match status" value="1"/>
</dbReference>
<name>A0A178CK10_9EURO</name>
<dbReference type="InterPro" id="IPR036388">
    <property type="entry name" value="WH-like_DNA-bd_sf"/>
</dbReference>
<dbReference type="InterPro" id="IPR013083">
    <property type="entry name" value="Znf_RING/FYVE/PHD"/>
</dbReference>
<feature type="compositionally biased region" description="Low complexity" evidence="15">
    <location>
        <begin position="1115"/>
        <end position="1124"/>
    </location>
</feature>
<evidence type="ECO:0000259" key="17">
    <source>
        <dbReference type="PROSITE" id="PS51726"/>
    </source>
</evidence>
<dbReference type="GO" id="GO:1990467">
    <property type="term" value="C:NuA3a histone acetyltransferase complex"/>
    <property type="evidence" value="ECO:0007669"/>
    <property type="project" value="TreeGrafter"/>
</dbReference>
<dbReference type="SMART" id="SM00249">
    <property type="entry name" value="PHD"/>
    <property type="match status" value="1"/>
</dbReference>
<dbReference type="InterPro" id="IPR016181">
    <property type="entry name" value="Acyl_CoA_acyltransferase"/>
</dbReference>
<dbReference type="SUPFAM" id="SSF57903">
    <property type="entry name" value="FYVE/PHD zinc finger"/>
    <property type="match status" value="1"/>
</dbReference>
<evidence type="ECO:0000256" key="11">
    <source>
        <dbReference type="ARBA" id="ARBA00045805"/>
    </source>
</evidence>
<feature type="compositionally biased region" description="Polar residues" evidence="15">
    <location>
        <begin position="1129"/>
        <end position="1144"/>
    </location>
</feature>
<feature type="compositionally biased region" description="Basic and acidic residues" evidence="15">
    <location>
        <begin position="19"/>
        <end position="34"/>
    </location>
</feature>
<feature type="region of interest" description="Disordered" evidence="15">
    <location>
        <begin position="444"/>
        <end position="481"/>
    </location>
</feature>
<dbReference type="Gene3D" id="3.30.60.60">
    <property type="entry name" value="N-acetyl transferase-like"/>
    <property type="match status" value="1"/>
</dbReference>
<dbReference type="GeneID" id="34592400"/>
<keyword evidence="9" id="KW-0007">Acetylation</keyword>
<evidence type="ECO:0000256" key="14">
    <source>
        <dbReference type="RuleBase" id="RU361211"/>
    </source>
</evidence>
<comment type="caution">
    <text evidence="18">The sequence shown here is derived from an EMBL/GenBank/DDBJ whole genome shotgun (WGS) entry which is preliminary data.</text>
</comment>
<keyword evidence="8" id="KW-0156">Chromatin regulator</keyword>
<keyword evidence="4" id="KW-0808">Transferase</keyword>
<comment type="similarity">
    <text evidence="2 14">Belongs to the MYST (SAS/MOZ) family.</text>
</comment>
<dbReference type="InterPro" id="IPR011011">
    <property type="entry name" value="Znf_FYVE_PHD"/>
</dbReference>
<dbReference type="InterPro" id="IPR019787">
    <property type="entry name" value="Znf_PHD-finger"/>
</dbReference>
<dbReference type="Gene3D" id="3.40.630.30">
    <property type="match status" value="1"/>
</dbReference>
<sequence>MPSPTSVEPDQPISANQRTPDERSPARYPTDGRSENAGAENDEASGGEQNGPNEDSTRKAVTEQVNLHIPNSEDSALGEQLQRSAEESLSDNEAKVDTDAASTSAPQTDPKEDVTMTDADAEGEPDEDEDQDTGADEAGEPDQAAVANEESDEEEDADEDKEADDGDVEQEQDQGDLKSETAGADNEESSESSQDGGESSASPSASASASGSVSGSESSSESESQSGSESSGEDSTSEAVDSKRDCVFCNQSVAVDGGDDESHLSCSACGNHAHRQCAQERDSLPGGKLSQWQCPQCTGEKPAQSESPKARSSRSKNSAPRLVRDLLPVTRGLQKPYSHSIFAQPVIGDGDDGGRALRKRKSPTQEPPPVEKRRRKATDRALAAAATSKELAEKKAAIAHSTRRTSQMKITKPIARILQHRPFNKPPPHKFILAFRLEQAKIEAILSKPPRPGRRRERRSQPKKPPKIPAPPIYQPPVPKFPALPTQHLIFPSAFTDREAELNAKPYGGILSEADADTSRSLPQLRDREIFEIARKEAEEERRRASAAAEAEINGAAGDAAAASASTTKPSRSTVSGPPSKIKCIQFGKHVIDTFYAAPYPEEYSHETRLFICEFCLKYLPSEFVAYRHKLKCPAKHPPGDEIYRDGTVSVWEVDGRKKTEYCQCLCLMAKMFLGSKTLYYDVEPFLFYILTEYDELGYHFVGYFSKEKRPASQNNVSCILVMPIHQRKGYATFLIDFSYLLTRIEGKEGSPEKPLSDMGLTAYRSYWDLTISRHLLDLGLRPFSTKTLMARTGMTADDVIHSLERLYAFTKDPVTKTYAVRYDKKLYQRIVDDYEAKKHRKLKPDSLMWTPYIMGRSDQATLDGQPLQALAPRDEGDGDEEDEVVSRDVDMDSEVVMSNAGKSAAAGELLETEADMERLSPRSRSKSTRAVSRPESVGLQEEDLDMKDPLLVDAHGHVAPGPPPTAALSGGGALSLATARPQIKVNGLVNGESRNGGESHPEGEAGEKESGGDEDGQASGGKEESNEVKEGKEQEPVLTGYALAFRQHSIPPTRFQIDPPIPPSMLRQRSTKKRNAAAAFGSAGSPQTKGFGNGESTGLNAQGSLVAVRSSPRNANNNNNAGLGLVGSTPSINGNNVARTGSVSPKGPGTPVRRSGRRSGLSTMTVPASDVSVTNDNQDGVAAEEDEDAAQRGSKADEEEEDDDTDDREGSSTSSGDEEEEEDEQEASIATDEEESEEEDEVEEDVDDPNDEDAVLDDEDDSEDDDEDDDGDPDVEVDSADDDEEDDDEEEEEDEDAEAEDDE</sequence>
<organism evidence="18 19">
    <name type="scientific">Fonsecaea nubica</name>
    <dbReference type="NCBI Taxonomy" id="856822"/>
    <lineage>
        <taxon>Eukaryota</taxon>
        <taxon>Fungi</taxon>
        <taxon>Dikarya</taxon>
        <taxon>Ascomycota</taxon>
        <taxon>Pezizomycotina</taxon>
        <taxon>Eurotiomycetes</taxon>
        <taxon>Chaetothyriomycetidae</taxon>
        <taxon>Chaetothyriales</taxon>
        <taxon>Herpotrichiellaceae</taxon>
        <taxon>Fonsecaea</taxon>
    </lineage>
</organism>
<evidence type="ECO:0000256" key="13">
    <source>
        <dbReference type="PROSITE-ProRule" id="PRU00146"/>
    </source>
</evidence>
<evidence type="ECO:0000256" key="6">
    <source>
        <dbReference type="ARBA" id="ARBA00022771"/>
    </source>
</evidence>
<dbReference type="Gene3D" id="1.10.10.10">
    <property type="entry name" value="Winged helix-like DNA-binding domain superfamily/Winged helix DNA-binding domain"/>
    <property type="match status" value="1"/>
</dbReference>
<dbReference type="RefSeq" id="XP_022496735.1">
    <property type="nucleotide sequence ID" value="XM_022647272.1"/>
</dbReference>
<dbReference type="GO" id="GO:0031507">
    <property type="term" value="P:heterochromatin formation"/>
    <property type="evidence" value="ECO:0007669"/>
    <property type="project" value="UniProtKB-ARBA"/>
</dbReference>
<gene>
    <name evidence="18" type="ORF">AYO20_09000</name>
</gene>
<reference evidence="18 19" key="1">
    <citation type="submission" date="2016-03" db="EMBL/GenBank/DDBJ databases">
        <title>The draft genome sequence of Fonsecaea nubica causative agent of cutaneous subcutaneous infection in human host.</title>
        <authorList>
            <person name="Costa F."/>
            <person name="Sybren D.H."/>
            <person name="Raittz R.T."/>
            <person name="Weiss V.A."/>
            <person name="Leao A.C."/>
            <person name="Gomes R."/>
            <person name="De Souza E.M."/>
            <person name="Pedrosa F.O."/>
            <person name="Steffens M.B."/>
            <person name="Bombassaro A."/>
            <person name="Tadra-Sfeir M.Z."/>
            <person name="Moreno L.F."/>
            <person name="Najafzadeh M.J."/>
            <person name="Felipe M.S."/>
            <person name="Teixeira M."/>
            <person name="Sun J."/>
            <person name="Xi L."/>
            <person name="Castro M.A."/>
            <person name="Vicente V.A."/>
        </authorList>
    </citation>
    <scope>NUCLEOTIDE SEQUENCE [LARGE SCALE GENOMIC DNA]</scope>
    <source>
        <strain evidence="18 19">CBS 269.64</strain>
    </source>
</reference>
<evidence type="ECO:0000256" key="2">
    <source>
        <dbReference type="ARBA" id="ARBA00010107"/>
    </source>
</evidence>
<comment type="catalytic activity">
    <reaction evidence="14">
        <text>L-lysyl-[protein] + acetyl-CoA = N(6)-acetyl-L-lysyl-[protein] + CoA + H(+)</text>
        <dbReference type="Rhea" id="RHEA:45948"/>
        <dbReference type="Rhea" id="RHEA-COMP:9752"/>
        <dbReference type="Rhea" id="RHEA-COMP:10731"/>
        <dbReference type="ChEBI" id="CHEBI:15378"/>
        <dbReference type="ChEBI" id="CHEBI:29969"/>
        <dbReference type="ChEBI" id="CHEBI:57287"/>
        <dbReference type="ChEBI" id="CHEBI:57288"/>
        <dbReference type="ChEBI" id="CHEBI:61930"/>
        <dbReference type="EC" id="2.3.1.48"/>
    </reaction>
</comment>
<feature type="compositionally biased region" description="Acidic residues" evidence="15">
    <location>
        <begin position="1198"/>
        <end position="1208"/>
    </location>
</feature>
<dbReference type="PANTHER" id="PTHR10615">
    <property type="entry name" value="HISTONE ACETYLTRANSFERASE"/>
    <property type="match status" value="1"/>
</dbReference>
<evidence type="ECO:0000313" key="18">
    <source>
        <dbReference type="EMBL" id="OAL29807.1"/>
    </source>
</evidence>
<dbReference type="InterPro" id="IPR050603">
    <property type="entry name" value="MYST_HAT"/>
</dbReference>
<dbReference type="GO" id="GO:0003682">
    <property type="term" value="F:chromatin binding"/>
    <property type="evidence" value="ECO:0007669"/>
    <property type="project" value="TreeGrafter"/>
</dbReference>
<proteinExistence type="inferred from homology"/>
<evidence type="ECO:0000256" key="7">
    <source>
        <dbReference type="ARBA" id="ARBA00022833"/>
    </source>
</evidence>
<evidence type="ECO:0000256" key="4">
    <source>
        <dbReference type="ARBA" id="ARBA00022679"/>
    </source>
</evidence>
<keyword evidence="7" id="KW-0862">Zinc</keyword>
<accession>A0A178CK10</accession>
<evidence type="ECO:0000256" key="5">
    <source>
        <dbReference type="ARBA" id="ARBA00022723"/>
    </source>
</evidence>
<feature type="compositionally biased region" description="Low complexity" evidence="15">
    <location>
        <begin position="380"/>
        <end position="389"/>
    </location>
</feature>
<dbReference type="InterPro" id="IPR002717">
    <property type="entry name" value="HAT_MYST-type"/>
</dbReference>
<feature type="compositionally biased region" description="Basic and acidic residues" evidence="15">
    <location>
        <begin position="1022"/>
        <end position="1036"/>
    </location>
</feature>
<dbReference type="InterPro" id="IPR040706">
    <property type="entry name" value="Zf-MYST"/>
</dbReference>
<dbReference type="SUPFAM" id="SSF55729">
    <property type="entry name" value="Acyl-CoA N-acyltransferases (Nat)"/>
    <property type="match status" value="1"/>
</dbReference>
<dbReference type="PROSITE" id="PS51726">
    <property type="entry name" value="MYST_HAT"/>
    <property type="match status" value="1"/>
</dbReference>
<feature type="domain" description="MYST-type HAT" evidence="17">
    <location>
        <begin position="577"/>
        <end position="852"/>
    </location>
</feature>
<keyword evidence="19" id="KW-1185">Reference proteome</keyword>
<dbReference type="Proteomes" id="UP000185904">
    <property type="component" value="Unassembled WGS sequence"/>
</dbReference>
<feature type="compositionally biased region" description="Polar residues" evidence="15">
    <location>
        <begin position="1161"/>
        <end position="1179"/>
    </location>
</feature>
<evidence type="ECO:0000256" key="1">
    <source>
        <dbReference type="ARBA" id="ARBA00004123"/>
    </source>
</evidence>
<feature type="compositionally biased region" description="Low complexity" evidence="15">
    <location>
        <begin position="546"/>
        <end position="566"/>
    </location>
</feature>
<feature type="compositionally biased region" description="Acidic residues" evidence="15">
    <location>
        <begin position="119"/>
        <end position="140"/>
    </location>
</feature>
<dbReference type="GO" id="GO:0004402">
    <property type="term" value="F:histone acetyltransferase activity"/>
    <property type="evidence" value="ECO:0007669"/>
    <property type="project" value="InterPro"/>
</dbReference>
<dbReference type="FunFam" id="3.30.60.60:FF:000001">
    <property type="entry name" value="Histone acetyltransferase"/>
    <property type="match status" value="1"/>
</dbReference>
<feature type="compositionally biased region" description="Pro residues" evidence="15">
    <location>
        <begin position="467"/>
        <end position="481"/>
    </location>
</feature>
<evidence type="ECO:0000256" key="8">
    <source>
        <dbReference type="ARBA" id="ARBA00022853"/>
    </source>
</evidence>
<evidence type="ECO:0000256" key="15">
    <source>
        <dbReference type="SAM" id="MobiDB-lite"/>
    </source>
</evidence>
<feature type="region of interest" description="Disordered" evidence="15">
    <location>
        <begin position="341"/>
        <end position="408"/>
    </location>
</feature>
<dbReference type="GO" id="GO:0008270">
    <property type="term" value="F:zinc ion binding"/>
    <property type="evidence" value="ECO:0007669"/>
    <property type="project" value="UniProtKB-KW"/>
</dbReference>
<evidence type="ECO:0000256" key="9">
    <source>
        <dbReference type="ARBA" id="ARBA00022990"/>
    </source>
</evidence>
<feature type="compositionally biased region" description="Acidic residues" evidence="15">
    <location>
        <begin position="1217"/>
        <end position="1304"/>
    </location>
</feature>
<feature type="compositionally biased region" description="Basic residues" evidence="15">
    <location>
        <begin position="451"/>
        <end position="466"/>
    </location>
</feature>
<dbReference type="PROSITE" id="PS50016">
    <property type="entry name" value="ZF_PHD_2"/>
    <property type="match status" value="1"/>
</dbReference>
<feature type="domain" description="PHD-type" evidence="16">
    <location>
        <begin position="243"/>
        <end position="300"/>
    </location>
</feature>
<feature type="compositionally biased region" description="Polar residues" evidence="15">
    <location>
        <begin position="567"/>
        <end position="577"/>
    </location>
</feature>
<comment type="function">
    <text evidence="11">Catalytic component of the NuA4 histone acetyltransferase (HAT) complex which is involved in epigenetic transcriptional activation of selected genes principally by acetylation of nucleosomal histones H4, H3, H2B, H2A and H2A variant H2A.Z. Acetylates histone H4 to form H4K5ac, H4K8ac, H4K12ac and H4K16ac, histone H3 to form H3K14ac, and histone H2A to form H2AK4ac and H2AK7ac. The NuA4 complex is involved in the DNA damage response and is required for chromosome segregation. The NuA4 complex plays a direct role in repair of DNA double-strand breaks (DSBs) through homologous recombination. Recruitment to promoters depends on H3K4me. Also acetylates non-histone proteins. In addition to protein acetyltransferase, can use different acyl-CoA substrates, such as 2-hydroxyisobutanoyl-CoA (2-hydroxyisobutyryl-CoA) or (2E)-butenoyl-CoA (crotonyl-CoA), and is able to mediate protein 2-hydroxyisobutyrylation and crotonylation, respectively.</text>
</comment>
<feature type="region of interest" description="Disordered" evidence="15">
    <location>
        <begin position="986"/>
        <end position="1304"/>
    </location>
</feature>
<feature type="compositionally biased region" description="Low complexity" evidence="15">
    <location>
        <begin position="191"/>
        <end position="230"/>
    </location>
</feature>
<dbReference type="EMBL" id="LVCJ01000078">
    <property type="protein sequence ID" value="OAL29807.1"/>
    <property type="molecule type" value="Genomic_DNA"/>
</dbReference>
<evidence type="ECO:0000259" key="16">
    <source>
        <dbReference type="PROSITE" id="PS50016"/>
    </source>
</evidence>
<dbReference type="GO" id="GO:0005634">
    <property type="term" value="C:nucleus"/>
    <property type="evidence" value="ECO:0007669"/>
    <property type="project" value="UniProtKB-SubCell"/>
</dbReference>
<dbReference type="OrthoDB" id="787137at2759"/>
<feature type="active site" description="Proton donor/acceptor" evidence="12">
    <location>
        <position position="753"/>
    </location>
</feature>
<feature type="region of interest" description="Disordered" evidence="15">
    <location>
        <begin position="1"/>
        <end position="323"/>
    </location>
</feature>
<protein>
    <recommendedName>
        <fullName evidence="3 14">Histone acetyltransferase</fullName>
        <ecNumber evidence="3 14">2.3.1.48</ecNumber>
    </recommendedName>
</protein>
<feature type="region of interest" description="Disordered" evidence="15">
    <location>
        <begin position="542"/>
        <end position="579"/>
    </location>
</feature>
<feature type="compositionally biased region" description="Acidic residues" evidence="15">
    <location>
        <begin position="149"/>
        <end position="174"/>
    </location>
</feature>
<keyword evidence="5" id="KW-0479">Metal-binding</keyword>
<feature type="compositionally biased region" description="Polar residues" evidence="15">
    <location>
        <begin position="1"/>
        <end position="18"/>
    </location>
</feature>
<dbReference type="GO" id="GO:0003712">
    <property type="term" value="F:transcription coregulator activity"/>
    <property type="evidence" value="ECO:0007669"/>
    <property type="project" value="TreeGrafter"/>
</dbReference>
<dbReference type="FunFam" id="3.40.630.30:FF:000001">
    <property type="entry name" value="Histone acetyltransferase"/>
    <property type="match status" value="1"/>
</dbReference>
<dbReference type="EC" id="2.3.1.48" evidence="3 14"/>
<dbReference type="Pfam" id="PF17772">
    <property type="entry name" value="zf-MYST"/>
    <property type="match status" value="1"/>
</dbReference>
<dbReference type="Pfam" id="PF01853">
    <property type="entry name" value="MOZ_SAS"/>
    <property type="match status" value="1"/>
</dbReference>
<keyword evidence="10 14" id="KW-0539">Nucleus</keyword>
<evidence type="ECO:0000313" key="19">
    <source>
        <dbReference type="Proteomes" id="UP000185904"/>
    </source>
</evidence>
<evidence type="ECO:0000256" key="10">
    <source>
        <dbReference type="ARBA" id="ARBA00023242"/>
    </source>
</evidence>
<comment type="subcellular location">
    <subcellularLocation>
        <location evidence="1 14">Nucleus</location>
    </subcellularLocation>
</comment>
<feature type="region of interest" description="Disordered" evidence="15">
    <location>
        <begin position="870"/>
        <end position="974"/>
    </location>
</feature>
<feature type="compositionally biased region" description="Basic and acidic residues" evidence="15">
    <location>
        <begin position="947"/>
        <end position="957"/>
    </location>
</feature>
<feature type="compositionally biased region" description="Polar residues" evidence="15">
    <location>
        <begin position="1085"/>
        <end position="1104"/>
    </location>
</feature>
<dbReference type="GO" id="GO:0006357">
    <property type="term" value="P:regulation of transcription by RNA polymerase II"/>
    <property type="evidence" value="ECO:0007669"/>
    <property type="project" value="TreeGrafter"/>
</dbReference>